<feature type="non-terminal residue" evidence="1">
    <location>
        <position position="120"/>
    </location>
</feature>
<evidence type="ECO:0000313" key="1">
    <source>
        <dbReference type="EMBL" id="GAF98997.1"/>
    </source>
</evidence>
<organism evidence="1">
    <name type="scientific">marine sediment metagenome</name>
    <dbReference type="NCBI Taxonomy" id="412755"/>
    <lineage>
        <taxon>unclassified sequences</taxon>
        <taxon>metagenomes</taxon>
        <taxon>ecological metagenomes</taxon>
    </lineage>
</organism>
<accession>X0UF52</accession>
<comment type="caution">
    <text evidence="1">The sequence shown here is derived from an EMBL/GenBank/DDBJ whole genome shotgun (WGS) entry which is preliminary data.</text>
</comment>
<reference evidence="1" key="1">
    <citation type="journal article" date="2014" name="Front. Microbiol.">
        <title>High frequency of phylogenetically diverse reductive dehalogenase-homologous genes in deep subseafloor sedimentary metagenomes.</title>
        <authorList>
            <person name="Kawai M."/>
            <person name="Futagami T."/>
            <person name="Toyoda A."/>
            <person name="Takaki Y."/>
            <person name="Nishi S."/>
            <person name="Hori S."/>
            <person name="Arai W."/>
            <person name="Tsubouchi T."/>
            <person name="Morono Y."/>
            <person name="Uchiyama I."/>
            <person name="Ito T."/>
            <person name="Fujiyama A."/>
            <person name="Inagaki F."/>
            <person name="Takami H."/>
        </authorList>
    </citation>
    <scope>NUCLEOTIDE SEQUENCE</scope>
    <source>
        <strain evidence="1">Expedition CK06-06</strain>
    </source>
</reference>
<dbReference type="AlphaFoldDB" id="X0UF52"/>
<sequence>MAELADIKAVDIMNYPTEAGYEEYMFDWEEFKIMARSTFKTQFGGQAPTREQFKKIKEQGFMPGHNSPEELLKTMDEVGFEYVVLTDVKMWSYYYHHQVIMEYPIDEINKIVKKGKGRFI</sequence>
<dbReference type="EMBL" id="BARS01012361">
    <property type="protein sequence ID" value="GAF98997.1"/>
    <property type="molecule type" value="Genomic_DNA"/>
</dbReference>
<protein>
    <submittedName>
        <fullName evidence="1">Uncharacterized protein</fullName>
    </submittedName>
</protein>
<name>X0UF52_9ZZZZ</name>
<gene>
    <name evidence="1" type="ORF">S01H1_22062</name>
</gene>
<proteinExistence type="predicted"/>